<proteinExistence type="predicted"/>
<gene>
    <name evidence="1" type="ORF">KIN20_030491</name>
</gene>
<protein>
    <submittedName>
        <fullName evidence="1">Uncharacterized protein</fullName>
    </submittedName>
</protein>
<evidence type="ECO:0000313" key="2">
    <source>
        <dbReference type="Proteomes" id="UP001196413"/>
    </source>
</evidence>
<keyword evidence="2" id="KW-1185">Reference proteome</keyword>
<evidence type="ECO:0000313" key="1">
    <source>
        <dbReference type="EMBL" id="KAJ1369096.1"/>
    </source>
</evidence>
<name>A0AAD5WGI2_PARTN</name>
<dbReference type="AlphaFoldDB" id="A0AAD5WGI2"/>
<accession>A0AAD5WGI2</accession>
<comment type="caution">
    <text evidence="1">The sequence shown here is derived from an EMBL/GenBank/DDBJ whole genome shotgun (WGS) entry which is preliminary data.</text>
</comment>
<dbReference type="EMBL" id="JAHQIW010006406">
    <property type="protein sequence ID" value="KAJ1369096.1"/>
    <property type="molecule type" value="Genomic_DNA"/>
</dbReference>
<reference evidence="1" key="1">
    <citation type="submission" date="2021-06" db="EMBL/GenBank/DDBJ databases">
        <title>Parelaphostrongylus tenuis whole genome reference sequence.</title>
        <authorList>
            <person name="Garwood T.J."/>
            <person name="Larsen P.A."/>
            <person name="Fountain-Jones N.M."/>
            <person name="Garbe J.R."/>
            <person name="Macchietto M.G."/>
            <person name="Kania S.A."/>
            <person name="Gerhold R.W."/>
            <person name="Richards J.E."/>
            <person name="Wolf T.M."/>
        </authorList>
    </citation>
    <scope>NUCLEOTIDE SEQUENCE</scope>
    <source>
        <strain evidence="1">MNPRO001-30</strain>
        <tissue evidence="1">Meninges</tissue>
    </source>
</reference>
<organism evidence="1 2">
    <name type="scientific">Parelaphostrongylus tenuis</name>
    <name type="common">Meningeal worm</name>
    <dbReference type="NCBI Taxonomy" id="148309"/>
    <lineage>
        <taxon>Eukaryota</taxon>
        <taxon>Metazoa</taxon>
        <taxon>Ecdysozoa</taxon>
        <taxon>Nematoda</taxon>
        <taxon>Chromadorea</taxon>
        <taxon>Rhabditida</taxon>
        <taxon>Rhabditina</taxon>
        <taxon>Rhabditomorpha</taxon>
        <taxon>Strongyloidea</taxon>
        <taxon>Metastrongylidae</taxon>
        <taxon>Parelaphostrongylus</taxon>
    </lineage>
</organism>
<sequence>MSIPPQSISGSLMTTNVVMANWSTTMWQNVLNRALRLLALGPFGSHFFSASAIVGRN</sequence>
<dbReference type="Proteomes" id="UP001196413">
    <property type="component" value="Unassembled WGS sequence"/>
</dbReference>